<dbReference type="AlphaFoldDB" id="A0AAW2C8X8"/>
<protein>
    <submittedName>
        <fullName evidence="3">Uncharacterized protein</fullName>
    </submittedName>
</protein>
<evidence type="ECO:0000256" key="2">
    <source>
        <dbReference type="SAM" id="MobiDB-lite"/>
    </source>
</evidence>
<dbReference type="GO" id="GO:0005634">
    <property type="term" value="C:nucleus"/>
    <property type="evidence" value="ECO:0007669"/>
    <property type="project" value="TreeGrafter"/>
</dbReference>
<evidence type="ECO:0000313" key="3">
    <source>
        <dbReference type="EMBL" id="KAK9993997.1"/>
    </source>
</evidence>
<dbReference type="EMBL" id="JAZDWU010000008">
    <property type="protein sequence ID" value="KAK9993997.1"/>
    <property type="molecule type" value="Genomic_DNA"/>
</dbReference>
<dbReference type="PANTHER" id="PTHR16487">
    <property type="entry name" value="PPP4R2-RELATED PROTEIN"/>
    <property type="match status" value="1"/>
</dbReference>
<reference evidence="3 4" key="1">
    <citation type="submission" date="2024-01" db="EMBL/GenBank/DDBJ databases">
        <title>A telomere-to-telomere, gap-free genome of sweet tea (Lithocarpus litseifolius).</title>
        <authorList>
            <person name="Zhou J."/>
        </authorList>
    </citation>
    <scope>NUCLEOTIDE SEQUENCE [LARGE SCALE GENOMIC DNA]</scope>
    <source>
        <strain evidence="3">Zhou-2022a</strain>
        <tissue evidence="3">Leaf</tissue>
    </source>
</reference>
<keyword evidence="4" id="KW-1185">Reference proteome</keyword>
<gene>
    <name evidence="3" type="ORF">SO802_023700</name>
</gene>
<proteinExistence type="inferred from homology"/>
<dbReference type="GO" id="GO:0030289">
    <property type="term" value="C:protein phosphatase 4 complex"/>
    <property type="evidence" value="ECO:0007669"/>
    <property type="project" value="InterPro"/>
</dbReference>
<dbReference type="InterPro" id="IPR015267">
    <property type="entry name" value="PPP4R2"/>
</dbReference>
<sequence>MMEETLSNENSEEHSITPLPPNDATPTAVAVADADADTRRDWDKLKSMLSFQLKQVLLEYPEVEITSEEQNASLGETYLELVKRLDEGPNEISVIRRILEALLPPLNSHMRSGTCWCGSWVHYSN</sequence>
<comment type="caution">
    <text evidence="3">The sequence shown here is derived from an EMBL/GenBank/DDBJ whole genome shotgun (WGS) entry which is preliminary data.</text>
</comment>
<name>A0AAW2C8X8_9ROSI</name>
<evidence type="ECO:0000256" key="1">
    <source>
        <dbReference type="ARBA" id="ARBA00009207"/>
    </source>
</evidence>
<dbReference type="PANTHER" id="PTHR16487:SF0">
    <property type="entry name" value="PROTEIN PHOSPHATASE 4 REGULATORY SUBUNIT 2-RELATED"/>
    <property type="match status" value="1"/>
</dbReference>
<dbReference type="GO" id="GO:0019888">
    <property type="term" value="F:protein phosphatase regulator activity"/>
    <property type="evidence" value="ECO:0007669"/>
    <property type="project" value="InterPro"/>
</dbReference>
<comment type="similarity">
    <text evidence="1">Belongs to the PPP4R2 family.</text>
</comment>
<organism evidence="3 4">
    <name type="scientific">Lithocarpus litseifolius</name>
    <dbReference type="NCBI Taxonomy" id="425828"/>
    <lineage>
        <taxon>Eukaryota</taxon>
        <taxon>Viridiplantae</taxon>
        <taxon>Streptophyta</taxon>
        <taxon>Embryophyta</taxon>
        <taxon>Tracheophyta</taxon>
        <taxon>Spermatophyta</taxon>
        <taxon>Magnoliopsida</taxon>
        <taxon>eudicotyledons</taxon>
        <taxon>Gunneridae</taxon>
        <taxon>Pentapetalae</taxon>
        <taxon>rosids</taxon>
        <taxon>fabids</taxon>
        <taxon>Fagales</taxon>
        <taxon>Fagaceae</taxon>
        <taxon>Lithocarpus</taxon>
    </lineage>
</organism>
<dbReference type="GO" id="GO:0005737">
    <property type="term" value="C:cytoplasm"/>
    <property type="evidence" value="ECO:0007669"/>
    <property type="project" value="TreeGrafter"/>
</dbReference>
<feature type="region of interest" description="Disordered" evidence="2">
    <location>
        <begin position="1"/>
        <end position="32"/>
    </location>
</feature>
<accession>A0AAW2C8X8</accession>
<evidence type="ECO:0000313" key="4">
    <source>
        <dbReference type="Proteomes" id="UP001459277"/>
    </source>
</evidence>
<dbReference type="Proteomes" id="UP001459277">
    <property type="component" value="Unassembled WGS sequence"/>
</dbReference>